<proteinExistence type="predicted"/>
<name>A0A0K2TUC7_LEPSM</name>
<evidence type="ECO:0000313" key="1">
    <source>
        <dbReference type="EMBL" id="CDW29405.1"/>
    </source>
</evidence>
<protein>
    <submittedName>
        <fullName evidence="1">Uncharacterized protein</fullName>
    </submittedName>
</protein>
<organism evidence="1">
    <name type="scientific">Lepeophtheirus salmonis</name>
    <name type="common">Salmon louse</name>
    <name type="synonym">Caligus salmonis</name>
    <dbReference type="NCBI Taxonomy" id="72036"/>
    <lineage>
        <taxon>Eukaryota</taxon>
        <taxon>Metazoa</taxon>
        <taxon>Ecdysozoa</taxon>
        <taxon>Arthropoda</taxon>
        <taxon>Crustacea</taxon>
        <taxon>Multicrustacea</taxon>
        <taxon>Hexanauplia</taxon>
        <taxon>Copepoda</taxon>
        <taxon>Siphonostomatoida</taxon>
        <taxon>Caligidae</taxon>
        <taxon>Lepeophtheirus</taxon>
    </lineage>
</organism>
<reference evidence="1" key="1">
    <citation type="submission" date="2014-05" db="EMBL/GenBank/DDBJ databases">
        <authorList>
            <person name="Chronopoulou M."/>
        </authorList>
    </citation>
    <scope>NUCLEOTIDE SEQUENCE</scope>
    <source>
        <tissue evidence="1">Whole organism</tissue>
    </source>
</reference>
<dbReference type="EMBL" id="HACA01012044">
    <property type="protein sequence ID" value="CDW29405.1"/>
    <property type="molecule type" value="Transcribed_RNA"/>
</dbReference>
<accession>A0A0K2TUC7</accession>
<sequence>MPNSYFTFRKIKECLSGTKIDGTISFFSLLFFNSPYSKM</sequence>
<dbReference type="AlphaFoldDB" id="A0A0K2TUC7"/>